<dbReference type="EMBL" id="JASSQD010000004">
    <property type="protein sequence ID" value="MDK9559617.1"/>
    <property type="molecule type" value="Genomic_DNA"/>
</dbReference>
<reference evidence="3 4" key="1">
    <citation type="submission" date="2023-05" db="EMBL/GenBank/DDBJ databases">
        <title>Marinobacter albus sp. nov., a marine bacterium isolated from sand in a coastal intertidal zone of huludao.</title>
        <authorList>
            <person name="Deng T."/>
        </authorList>
    </citation>
    <scope>NUCLEOTIDE SEQUENCE [LARGE SCALE GENOMIC DNA]</scope>
    <source>
        <strain evidence="3 4">M216</strain>
    </source>
</reference>
<organism evidence="3 4">
    <name type="scientific">Marinobacter albus</name>
    <dbReference type="NCBI Taxonomy" id="3030833"/>
    <lineage>
        <taxon>Bacteria</taxon>
        <taxon>Pseudomonadati</taxon>
        <taxon>Pseudomonadota</taxon>
        <taxon>Gammaproteobacteria</taxon>
        <taxon>Pseudomonadales</taxon>
        <taxon>Marinobacteraceae</taxon>
        <taxon>Marinobacter</taxon>
    </lineage>
</organism>
<evidence type="ECO:0000313" key="4">
    <source>
        <dbReference type="Proteomes" id="UP001223547"/>
    </source>
</evidence>
<dbReference type="Proteomes" id="UP001223547">
    <property type="component" value="Unassembled WGS sequence"/>
</dbReference>
<keyword evidence="2" id="KW-1133">Transmembrane helix</keyword>
<sequence>MAKPWNESLQNGAQWFNDRPIRERFLITVTVLTLLAFIGWELGVAPAIKKQEILESRLSVLASSRDSLQIQQQSLTDQLAADPSQELRDQLESRRERLARLDRQIAETTGQLIAPRAMVSVLKDMLTAQESLGLQALDLKTPAPVFAPEGDSPTDPTADREQGSPLLYAHDVELTVQGSYLEVLAYLERLEALDERLGWVILEYDSESWPAGKAIIRVRTLSLEPAWLGV</sequence>
<proteinExistence type="predicted"/>
<evidence type="ECO:0000256" key="1">
    <source>
        <dbReference type="SAM" id="Coils"/>
    </source>
</evidence>
<keyword evidence="4" id="KW-1185">Reference proteome</keyword>
<dbReference type="RefSeq" id="WP_285369076.1">
    <property type="nucleotide sequence ID" value="NZ_JASSQD010000004.1"/>
</dbReference>
<evidence type="ECO:0000256" key="2">
    <source>
        <dbReference type="SAM" id="Phobius"/>
    </source>
</evidence>
<accession>A0ABT7HHV9</accession>
<keyword evidence="1" id="KW-0175">Coiled coil</keyword>
<protein>
    <submittedName>
        <fullName evidence="3">MSHA biogenesis protein MshJ</fullName>
    </submittedName>
</protein>
<gene>
    <name evidence="3" type="ORF">QQF73_18420</name>
</gene>
<comment type="caution">
    <text evidence="3">The sequence shown here is derived from an EMBL/GenBank/DDBJ whole genome shotgun (WGS) entry which is preliminary data.</text>
</comment>
<evidence type="ECO:0000313" key="3">
    <source>
        <dbReference type="EMBL" id="MDK9559617.1"/>
    </source>
</evidence>
<name>A0ABT7HHV9_9GAMM</name>
<keyword evidence="2" id="KW-0472">Membrane</keyword>
<keyword evidence="2" id="KW-0812">Transmembrane</keyword>
<feature type="coiled-coil region" evidence="1">
    <location>
        <begin position="84"/>
        <end position="111"/>
    </location>
</feature>
<feature type="transmembrane region" description="Helical" evidence="2">
    <location>
        <begin position="25"/>
        <end position="48"/>
    </location>
</feature>